<evidence type="ECO:0000313" key="1">
    <source>
        <dbReference type="EMBL" id="BBD08312.1"/>
    </source>
</evidence>
<reference evidence="1 2" key="1">
    <citation type="journal article" date="2018" name="Sci. Adv.">
        <title>Multi-heme cytochromes provide a pathway for survival in energy-limited environments.</title>
        <authorList>
            <person name="Deng X."/>
            <person name="Dohmae N."/>
            <person name="Nealson K.H."/>
            <person name="Hashimoto K."/>
            <person name="Okamoto A."/>
        </authorList>
    </citation>
    <scope>NUCLEOTIDE SEQUENCE [LARGE SCALE GENOMIC DNA]</scope>
    <source>
        <strain evidence="1 2">IS5</strain>
    </source>
</reference>
<keyword evidence="2" id="KW-1185">Reference proteome</keyword>
<dbReference type="Proteomes" id="UP000269883">
    <property type="component" value="Chromosome"/>
</dbReference>
<dbReference type="AlphaFoldDB" id="A0A2Z6AYH5"/>
<name>A0A2Z6AYH5_9BACT</name>
<accession>A0A2Z6AYH5</accession>
<proteinExistence type="predicted"/>
<dbReference type="EMBL" id="AP017378">
    <property type="protein sequence ID" value="BBD08312.1"/>
    <property type="molecule type" value="Genomic_DNA"/>
</dbReference>
<dbReference type="RefSeq" id="WP_126378307.1">
    <property type="nucleotide sequence ID" value="NZ_AP017378.1"/>
</dbReference>
<protein>
    <submittedName>
        <fullName evidence="1">Carboxylesterase 5A</fullName>
    </submittedName>
</protein>
<organism evidence="1 2">
    <name type="scientific">Desulfovibrio ferrophilus</name>
    <dbReference type="NCBI Taxonomy" id="241368"/>
    <lineage>
        <taxon>Bacteria</taxon>
        <taxon>Pseudomonadati</taxon>
        <taxon>Thermodesulfobacteriota</taxon>
        <taxon>Desulfovibrionia</taxon>
        <taxon>Desulfovibrionales</taxon>
        <taxon>Desulfovibrionaceae</taxon>
        <taxon>Desulfovibrio</taxon>
    </lineage>
</organism>
<dbReference type="OrthoDB" id="9922019at2"/>
<gene>
    <name evidence="1" type="primary">CES5A</name>
    <name evidence="1" type="ORF">DFE_1586</name>
</gene>
<sequence length="67" mass="7645">MRKLCARCKYWSPPQGKPILCEVEGLCLYRPPGDDEEHDVQCLTEACGCCEFYEPHPDPPSPPEDTY</sequence>
<evidence type="ECO:0000313" key="2">
    <source>
        <dbReference type="Proteomes" id="UP000269883"/>
    </source>
</evidence>
<dbReference type="KEGG" id="dfl:DFE_1586"/>